<gene>
    <name evidence="2" type="ORF">PARMNEM_LOCUS15103</name>
</gene>
<dbReference type="Proteomes" id="UP001314205">
    <property type="component" value="Unassembled WGS sequence"/>
</dbReference>
<evidence type="ECO:0000256" key="1">
    <source>
        <dbReference type="SAM" id="SignalP"/>
    </source>
</evidence>
<accession>A0AAV1LJJ5</accession>
<comment type="caution">
    <text evidence="2">The sequence shown here is derived from an EMBL/GenBank/DDBJ whole genome shotgun (WGS) entry which is preliminary data.</text>
</comment>
<dbReference type="AlphaFoldDB" id="A0AAV1LJJ5"/>
<reference evidence="2 3" key="1">
    <citation type="submission" date="2023-11" db="EMBL/GenBank/DDBJ databases">
        <authorList>
            <person name="Hedman E."/>
            <person name="Englund M."/>
            <person name="Stromberg M."/>
            <person name="Nyberg Akerstrom W."/>
            <person name="Nylinder S."/>
            <person name="Jareborg N."/>
            <person name="Kallberg Y."/>
            <person name="Kronander E."/>
        </authorList>
    </citation>
    <scope>NUCLEOTIDE SEQUENCE [LARGE SCALE GENOMIC DNA]</scope>
</reference>
<feature type="chain" id="PRO_5043953999" evidence="1">
    <location>
        <begin position="20"/>
        <end position="112"/>
    </location>
</feature>
<protein>
    <submittedName>
        <fullName evidence="2">Uncharacterized protein</fullName>
    </submittedName>
</protein>
<proteinExistence type="predicted"/>
<organism evidence="2 3">
    <name type="scientific">Parnassius mnemosyne</name>
    <name type="common">clouded apollo</name>
    <dbReference type="NCBI Taxonomy" id="213953"/>
    <lineage>
        <taxon>Eukaryota</taxon>
        <taxon>Metazoa</taxon>
        <taxon>Ecdysozoa</taxon>
        <taxon>Arthropoda</taxon>
        <taxon>Hexapoda</taxon>
        <taxon>Insecta</taxon>
        <taxon>Pterygota</taxon>
        <taxon>Neoptera</taxon>
        <taxon>Endopterygota</taxon>
        <taxon>Lepidoptera</taxon>
        <taxon>Glossata</taxon>
        <taxon>Ditrysia</taxon>
        <taxon>Papilionoidea</taxon>
        <taxon>Papilionidae</taxon>
        <taxon>Parnassiinae</taxon>
        <taxon>Parnassini</taxon>
        <taxon>Parnassius</taxon>
        <taxon>Driopa</taxon>
    </lineage>
</organism>
<keyword evidence="1" id="KW-0732">Signal</keyword>
<evidence type="ECO:0000313" key="3">
    <source>
        <dbReference type="Proteomes" id="UP001314205"/>
    </source>
</evidence>
<evidence type="ECO:0000313" key="2">
    <source>
        <dbReference type="EMBL" id="CAK1595661.1"/>
    </source>
</evidence>
<dbReference type="EMBL" id="CAVLGL010000093">
    <property type="protein sequence ID" value="CAK1595661.1"/>
    <property type="molecule type" value="Genomic_DNA"/>
</dbReference>
<sequence length="112" mass="11820">MRAWRLAAALLLAAGPSSAPAPAPARPCAANGLCLCHADHLACDAVPFYRFPDTESSVRHVSVSRAHLGALPDAALDGRRLRTLVLVASHLHQLEAAALSSVSCYILIHFVC</sequence>
<name>A0AAV1LJJ5_9NEOP</name>
<feature type="signal peptide" evidence="1">
    <location>
        <begin position="1"/>
        <end position="19"/>
    </location>
</feature>
<keyword evidence="3" id="KW-1185">Reference proteome</keyword>